<evidence type="ECO:0000259" key="2">
    <source>
        <dbReference type="Pfam" id="PF13699"/>
    </source>
</evidence>
<feature type="region of interest" description="Disordered" evidence="1">
    <location>
        <begin position="527"/>
        <end position="551"/>
    </location>
</feature>
<dbReference type="InterPro" id="IPR025295">
    <property type="entry name" value="eCIS_core_dom"/>
</dbReference>
<dbReference type="SUPFAM" id="SSF48371">
    <property type="entry name" value="ARM repeat"/>
    <property type="match status" value="1"/>
</dbReference>
<evidence type="ECO:0000313" key="3">
    <source>
        <dbReference type="EMBL" id="SDX51134.1"/>
    </source>
</evidence>
<feature type="compositionally biased region" description="Basic and acidic residues" evidence="1">
    <location>
        <begin position="530"/>
        <end position="550"/>
    </location>
</feature>
<feature type="domain" description="eCIS core" evidence="2">
    <location>
        <begin position="155"/>
        <end position="230"/>
    </location>
</feature>
<sequence>MFSTAEKTSKTASSAPKQGAGGSFFRKAEAPSFFNGGSFIQPKLSVSSPDDPQEKEADAVADHVMRAPDTATPQLKQEDNEVQRKTAADDDKKELHPKLETPAITAIQCKEEEGTTSDAEVIQTALLQRHGRAPPTPVTGFEQQLTHSKGGGSALPGSTRQFMETRFGADFGGVRIHTGAVAESLSSNIQAQAFTHGNDIYFNAGKYAPDTGAGGLLLAHELTHTIQQGASKSVASNAHPVARKPILQRTASDRPVPSQLNNAVAKAKSEVGKVNADKEGADGYRTGWERLVEYFKTTLGADKVLPQGAAMVQGAVAEQDIKKQRRVNGLPPANPRPASGPYQRDAMPSWCGIFVFWSLHKGGVPLKPWILGGHNIDLNAAYPPGYHPKAGDIAYRNAFSHYAIVEKSNGDTVTTVNGNTAGEDNLGGQVQVKDHPLANWTGFFDPLMIKNGELGAGEQAAESKPKTLRELRQELFHVNRKMQDGPEPEREMTEEVHLQAKQEPLSNWQVNESGRLTHAPPVVQPAAVQAKEEPLQQKDEEHKEEEEKHTPVPVQLKTAAPKLQRSWLSDAWSTVSNAVGDLVSQGLEAGKRILLREARDFAMAIPGYRALRVVLGEDPITNEVVERNGHNFIEAAFDIMPGGRLLHHKLEELGALTDAEAWVDQQIANLVSVVHRIVTSIENFWSSLSLDDLGSPQRVFERIGNIIHDTISSIVRFAENAASELLSIVKRFLLNQLVSFVRNHTTAYPLLCVILGEDPITHQQVAKNGTNILNALLELGGEEGREHRRQMQDTGTFQRIAAWIDRGITVFSNAYEQIRAGIALIWDFVSIESLMHPIDTFNRIYNIFAPPIQQVWNFVRDTAVVILRFIKEVLLRRLSNWARTVRGYQLLTVIIGKDPFTDEVVPRTMENIIRGFMSLMEGGLEQFNQLKESGAIDRTTQRINAAVDRLNMTPAGIVQLFINLWHSMSLNDLIHPIDAFRRIVATFGEPIGRLVAFVVEIVKIVVEVILQVMNFPTDLISNIITKAMQAFEMIKRDPVGFLKNLLRAIKQGFTQFFNNILRHLLNGLTGWLMSELRDANVPAPQDFSLRGIISWVLQVLGLSMETIWQKLSEHPRIGPQRVARIRSMINTLEGIWTFIRDVQERGIAAIWDKIQEQLSNLWNTILDAVKNWIMEQIVNRVVTRLLSMLDPTGIMAVINSAIALYRAVQSFIRYLREMLTVVNSFVEGVVEIASGNTRRAADFLENSLDRAMPIVIGFLANQVGLSGVGRRIAELIGAARQLVDRAVTWLVNRAVDTGFALFDRLMAAGRSAVAAVLDWLGFRERFATDSGTNHTIYIRDSGQAPTLIIESSPVDVATFFNQQEAAITASSTMTTTDKNTKLGKITHGRNLLQGLQTLMNSAKAANNSNPRIPQMIVEIIGVIKEIEPGGTQEMVPAAEFNPGFLNAKASSFSARYVYRGGTTAAGVAIPKNHADGTEPSDANLVDAWRILTGLQLSSRWVRFHILNREVGGIAADSNLIPTPTLINNEYKDALETDLKGYYNSGLPVWLRASITYRPIYNSLFPNRYSAQAGAMKYQNNQWVEDPTKQKTFNVSIDPPENAGFNINLVLTDADAQYFIVNMSTVTRDMIDVLRARRPASGYTYYRQMERALASEVFGTDVLSFDPEVISALSPTQAQSNRINAYRRGLSSVNWIF</sequence>
<evidence type="ECO:0000256" key="1">
    <source>
        <dbReference type="SAM" id="MobiDB-lite"/>
    </source>
</evidence>
<gene>
    <name evidence="3" type="ORF">SAMN05444410_11839</name>
</gene>
<comment type="caution">
    <text evidence="3">The sequence shown here is derived from an EMBL/GenBank/DDBJ whole genome shotgun (WGS) entry which is preliminary data.</text>
</comment>
<feature type="compositionally biased region" description="Basic and acidic residues" evidence="1">
    <location>
        <begin position="482"/>
        <end position="500"/>
    </location>
</feature>
<dbReference type="Pfam" id="PF13699">
    <property type="entry name" value="eCIS_core"/>
    <property type="match status" value="1"/>
</dbReference>
<dbReference type="InterPro" id="IPR016024">
    <property type="entry name" value="ARM-type_fold"/>
</dbReference>
<feature type="region of interest" description="Disordered" evidence="1">
    <location>
        <begin position="36"/>
        <end position="98"/>
    </location>
</feature>
<feature type="compositionally biased region" description="Low complexity" evidence="1">
    <location>
        <begin position="1"/>
        <end position="17"/>
    </location>
</feature>
<name>A0A8X8LFT5_9BACT</name>
<feature type="region of interest" description="Disordered" evidence="1">
    <location>
        <begin position="482"/>
        <end position="505"/>
    </location>
</feature>
<organism evidence="3 4">
    <name type="scientific">Hydrobacter penzbergensis</name>
    <dbReference type="NCBI Taxonomy" id="1235997"/>
    <lineage>
        <taxon>Bacteria</taxon>
        <taxon>Pseudomonadati</taxon>
        <taxon>Bacteroidota</taxon>
        <taxon>Chitinophagia</taxon>
        <taxon>Chitinophagales</taxon>
        <taxon>Chitinophagaceae</taxon>
        <taxon>Hydrobacter</taxon>
    </lineage>
</organism>
<proteinExistence type="predicted"/>
<feature type="region of interest" description="Disordered" evidence="1">
    <location>
        <begin position="130"/>
        <end position="154"/>
    </location>
</feature>
<feature type="compositionally biased region" description="Basic and acidic residues" evidence="1">
    <location>
        <begin position="52"/>
        <end position="66"/>
    </location>
</feature>
<protein>
    <recommendedName>
        <fullName evidence="2">eCIS core domain-containing protein</fullName>
    </recommendedName>
</protein>
<keyword evidence="4" id="KW-1185">Reference proteome</keyword>
<dbReference type="RefSeq" id="WP_092726467.1">
    <property type="nucleotide sequence ID" value="NZ_FNNO01000018.1"/>
</dbReference>
<evidence type="ECO:0000313" key="4">
    <source>
        <dbReference type="Proteomes" id="UP000198711"/>
    </source>
</evidence>
<reference evidence="3 4" key="1">
    <citation type="submission" date="2016-10" db="EMBL/GenBank/DDBJ databases">
        <authorList>
            <person name="Varghese N."/>
            <person name="Submissions S."/>
        </authorList>
    </citation>
    <scope>NUCLEOTIDE SEQUENCE [LARGE SCALE GENOMIC DNA]</scope>
    <source>
        <strain evidence="3 4">DSM 25353</strain>
    </source>
</reference>
<dbReference type="Proteomes" id="UP000198711">
    <property type="component" value="Unassembled WGS sequence"/>
</dbReference>
<accession>A0A8X8LFT5</accession>
<feature type="compositionally biased region" description="Basic and acidic residues" evidence="1">
    <location>
        <begin position="76"/>
        <end position="98"/>
    </location>
</feature>
<dbReference type="EMBL" id="FNNO01000018">
    <property type="protein sequence ID" value="SDX51134.1"/>
    <property type="molecule type" value="Genomic_DNA"/>
</dbReference>
<feature type="region of interest" description="Disordered" evidence="1">
    <location>
        <begin position="1"/>
        <end position="23"/>
    </location>
</feature>